<dbReference type="SMART" id="SM00355">
    <property type="entry name" value="ZnF_C2H2"/>
    <property type="match status" value="4"/>
</dbReference>
<dbReference type="Proteomes" id="UP001162156">
    <property type="component" value="Unassembled WGS sequence"/>
</dbReference>
<feature type="domain" description="C2H2-type" evidence="8">
    <location>
        <begin position="287"/>
        <end position="314"/>
    </location>
</feature>
<sequence>MGRKCAVPHCYTGYRKCKEKASLYRVPDDDFFLSKWQDAIAREDRPITPKDYVCEKHFKDDDILRRRIIKDVVEEYQRPRLKPDAIPSIFPDLPEFILKMVKKRRKMPVESSGTHHPLDASKENDKTENDESNFTECEIKTEPLEADETEAIAVNTCEAILNNEIDIKTEPEEIIDHSMDHDGDNEKDDPNFGDDSKALLDNHMLFHNQIDASKKSPIEKPKAFKCTECLYETNSKTHIIKHIKSAHNTGDDTIVSVKDKKSTSALAETSEGLSYITETASNEKPEYKCLKCSYKSSSQTCLLKHVFRHKYPKPRLHKGSQKGILKAKIWKCPKCPYATFFQHALQRHELSECEKYICTDCGFRTESKPDYIKHTLTHRNISIESINQGEVVSGDVENLCVEPDIGLNHIIQPEDEACKTQNIMENHTHQDEDDLCKVQGTEHNDESQGDVDPNKPQDFLLVKVKEEIHTESLN</sequence>
<keyword evidence="11" id="KW-1185">Reference proteome</keyword>
<evidence type="ECO:0000256" key="4">
    <source>
        <dbReference type="ARBA" id="ARBA00023125"/>
    </source>
</evidence>
<keyword evidence="3" id="KW-0862">Zinc</keyword>
<evidence type="ECO:0000256" key="6">
    <source>
        <dbReference type="PROSITE-ProRule" id="PRU00309"/>
    </source>
</evidence>
<dbReference type="Pfam" id="PF05485">
    <property type="entry name" value="THAP"/>
    <property type="match status" value="1"/>
</dbReference>
<dbReference type="GO" id="GO:0003677">
    <property type="term" value="F:DNA binding"/>
    <property type="evidence" value="ECO:0007669"/>
    <property type="project" value="UniProtKB-UniRule"/>
</dbReference>
<gene>
    <name evidence="10" type="ORF">NQ314_011008</name>
</gene>
<name>A0AAV8XLD1_9CUCU</name>
<dbReference type="PANTHER" id="PTHR46927:SF3">
    <property type="entry name" value="THAP-TYPE DOMAIN-CONTAINING PROTEIN"/>
    <property type="match status" value="1"/>
</dbReference>
<accession>A0AAV8XLD1</accession>
<dbReference type="Gene3D" id="3.30.160.60">
    <property type="entry name" value="Classic Zinc Finger"/>
    <property type="match status" value="2"/>
</dbReference>
<protein>
    <submittedName>
        <fullName evidence="10">Uncharacterized protein</fullName>
    </submittedName>
</protein>
<proteinExistence type="predicted"/>
<evidence type="ECO:0000256" key="3">
    <source>
        <dbReference type="ARBA" id="ARBA00022833"/>
    </source>
</evidence>
<evidence type="ECO:0000256" key="2">
    <source>
        <dbReference type="ARBA" id="ARBA00022771"/>
    </source>
</evidence>
<dbReference type="PROSITE" id="PS50157">
    <property type="entry name" value="ZINC_FINGER_C2H2_2"/>
    <property type="match status" value="1"/>
</dbReference>
<evidence type="ECO:0000256" key="1">
    <source>
        <dbReference type="ARBA" id="ARBA00022723"/>
    </source>
</evidence>
<dbReference type="Gene3D" id="6.20.210.20">
    <property type="entry name" value="THAP domain"/>
    <property type="match status" value="1"/>
</dbReference>
<evidence type="ECO:0000259" key="8">
    <source>
        <dbReference type="PROSITE" id="PS50157"/>
    </source>
</evidence>
<feature type="region of interest" description="Disordered" evidence="7">
    <location>
        <begin position="177"/>
        <end position="197"/>
    </location>
</feature>
<evidence type="ECO:0000256" key="7">
    <source>
        <dbReference type="SAM" id="MobiDB-lite"/>
    </source>
</evidence>
<feature type="region of interest" description="Disordered" evidence="7">
    <location>
        <begin position="108"/>
        <end position="133"/>
    </location>
</feature>
<dbReference type="EMBL" id="JANEYF010003051">
    <property type="protein sequence ID" value="KAJ8939722.1"/>
    <property type="molecule type" value="Genomic_DNA"/>
</dbReference>
<dbReference type="SMART" id="SM00980">
    <property type="entry name" value="THAP"/>
    <property type="match status" value="1"/>
</dbReference>
<dbReference type="InterPro" id="IPR038441">
    <property type="entry name" value="THAP_Znf_sf"/>
</dbReference>
<keyword evidence="4 6" id="KW-0238">DNA-binding</keyword>
<evidence type="ECO:0000313" key="11">
    <source>
        <dbReference type="Proteomes" id="UP001162156"/>
    </source>
</evidence>
<dbReference type="PANTHER" id="PTHR46927">
    <property type="entry name" value="AGAP005574-PA"/>
    <property type="match status" value="1"/>
</dbReference>
<evidence type="ECO:0000259" key="9">
    <source>
        <dbReference type="PROSITE" id="PS50950"/>
    </source>
</evidence>
<keyword evidence="1" id="KW-0479">Metal-binding</keyword>
<dbReference type="InterPro" id="IPR006612">
    <property type="entry name" value="THAP_Znf"/>
</dbReference>
<keyword evidence="2 5" id="KW-0863">Zinc-finger</keyword>
<comment type="caution">
    <text evidence="10">The sequence shown here is derived from an EMBL/GenBank/DDBJ whole genome shotgun (WGS) entry which is preliminary data.</text>
</comment>
<dbReference type="InterPro" id="IPR013087">
    <property type="entry name" value="Znf_C2H2_type"/>
</dbReference>
<dbReference type="SMART" id="SM00692">
    <property type="entry name" value="DM3"/>
    <property type="match status" value="1"/>
</dbReference>
<dbReference type="GO" id="GO:0008270">
    <property type="term" value="F:zinc ion binding"/>
    <property type="evidence" value="ECO:0007669"/>
    <property type="project" value="UniProtKB-KW"/>
</dbReference>
<feature type="compositionally biased region" description="Basic and acidic residues" evidence="7">
    <location>
        <begin position="116"/>
        <end position="129"/>
    </location>
</feature>
<feature type="domain" description="THAP-type" evidence="9">
    <location>
        <begin position="1"/>
        <end position="90"/>
    </location>
</feature>
<dbReference type="InterPro" id="IPR052224">
    <property type="entry name" value="THAP_domain_protein"/>
</dbReference>
<evidence type="ECO:0000313" key="10">
    <source>
        <dbReference type="EMBL" id="KAJ8939722.1"/>
    </source>
</evidence>
<reference evidence="10" key="1">
    <citation type="journal article" date="2023" name="Insect Mol. Biol.">
        <title>Genome sequencing provides insights into the evolution of gene families encoding plant cell wall-degrading enzymes in longhorned beetles.</title>
        <authorList>
            <person name="Shin N.R."/>
            <person name="Okamura Y."/>
            <person name="Kirsch R."/>
            <person name="Pauchet Y."/>
        </authorList>
    </citation>
    <scope>NUCLEOTIDE SEQUENCE</scope>
    <source>
        <strain evidence="10">RBIC_L_NR</strain>
    </source>
</reference>
<organism evidence="10 11">
    <name type="scientific">Rhamnusium bicolor</name>
    <dbReference type="NCBI Taxonomy" id="1586634"/>
    <lineage>
        <taxon>Eukaryota</taxon>
        <taxon>Metazoa</taxon>
        <taxon>Ecdysozoa</taxon>
        <taxon>Arthropoda</taxon>
        <taxon>Hexapoda</taxon>
        <taxon>Insecta</taxon>
        <taxon>Pterygota</taxon>
        <taxon>Neoptera</taxon>
        <taxon>Endopterygota</taxon>
        <taxon>Coleoptera</taxon>
        <taxon>Polyphaga</taxon>
        <taxon>Cucujiformia</taxon>
        <taxon>Chrysomeloidea</taxon>
        <taxon>Cerambycidae</taxon>
        <taxon>Lepturinae</taxon>
        <taxon>Rhagiini</taxon>
        <taxon>Rhamnusium</taxon>
    </lineage>
</organism>
<dbReference type="AlphaFoldDB" id="A0AAV8XLD1"/>
<evidence type="ECO:0000256" key="5">
    <source>
        <dbReference type="PROSITE-ProRule" id="PRU00042"/>
    </source>
</evidence>
<dbReference type="PROSITE" id="PS50950">
    <property type="entry name" value="ZF_THAP"/>
    <property type="match status" value="1"/>
</dbReference>
<dbReference type="SUPFAM" id="SSF57716">
    <property type="entry name" value="Glucocorticoid receptor-like (DNA-binding domain)"/>
    <property type="match status" value="1"/>
</dbReference>